<sequence length="156" mass="17275">MTVAVAGETLKRMGNKTLHPKIDRTDINTVREGGTIKAEVRPSEELPEQETAEGGPCGGNPPSYSDLKMTSRGPGARKTTYWDYNGSERWLPWTGYLVFMWTSRFKKRPHMIRIFVQDRAEIPLPKHPSLDTEPYSTGRPPAGGSTGPLAAYVGTI</sequence>
<dbReference type="AlphaFoldDB" id="A0A5B7IDI7"/>
<dbReference type="Proteomes" id="UP000324222">
    <property type="component" value="Unassembled WGS sequence"/>
</dbReference>
<reference evidence="2 3" key="1">
    <citation type="submission" date="2019-05" db="EMBL/GenBank/DDBJ databases">
        <title>Another draft genome of Portunus trituberculatus and its Hox gene families provides insights of decapod evolution.</title>
        <authorList>
            <person name="Jeong J.-H."/>
            <person name="Song I."/>
            <person name="Kim S."/>
            <person name="Choi T."/>
            <person name="Kim D."/>
            <person name="Ryu S."/>
            <person name="Kim W."/>
        </authorList>
    </citation>
    <scope>NUCLEOTIDE SEQUENCE [LARGE SCALE GENOMIC DNA]</scope>
    <source>
        <tissue evidence="2">Muscle</tissue>
    </source>
</reference>
<organism evidence="2 3">
    <name type="scientific">Portunus trituberculatus</name>
    <name type="common">Swimming crab</name>
    <name type="synonym">Neptunus trituberculatus</name>
    <dbReference type="NCBI Taxonomy" id="210409"/>
    <lineage>
        <taxon>Eukaryota</taxon>
        <taxon>Metazoa</taxon>
        <taxon>Ecdysozoa</taxon>
        <taxon>Arthropoda</taxon>
        <taxon>Crustacea</taxon>
        <taxon>Multicrustacea</taxon>
        <taxon>Malacostraca</taxon>
        <taxon>Eumalacostraca</taxon>
        <taxon>Eucarida</taxon>
        <taxon>Decapoda</taxon>
        <taxon>Pleocyemata</taxon>
        <taxon>Brachyura</taxon>
        <taxon>Eubrachyura</taxon>
        <taxon>Portunoidea</taxon>
        <taxon>Portunidae</taxon>
        <taxon>Portuninae</taxon>
        <taxon>Portunus</taxon>
    </lineage>
</organism>
<proteinExistence type="predicted"/>
<evidence type="ECO:0000313" key="2">
    <source>
        <dbReference type="EMBL" id="MPC81922.1"/>
    </source>
</evidence>
<dbReference type="EMBL" id="VSRR010058420">
    <property type="protein sequence ID" value="MPC81922.1"/>
    <property type="molecule type" value="Genomic_DNA"/>
</dbReference>
<evidence type="ECO:0000313" key="3">
    <source>
        <dbReference type="Proteomes" id="UP000324222"/>
    </source>
</evidence>
<feature type="region of interest" description="Disordered" evidence="1">
    <location>
        <begin position="125"/>
        <end position="147"/>
    </location>
</feature>
<name>A0A5B7IDI7_PORTR</name>
<gene>
    <name evidence="2" type="ORF">E2C01_076563</name>
</gene>
<accession>A0A5B7IDI7</accession>
<evidence type="ECO:0000256" key="1">
    <source>
        <dbReference type="SAM" id="MobiDB-lite"/>
    </source>
</evidence>
<feature type="region of interest" description="Disordered" evidence="1">
    <location>
        <begin position="41"/>
        <end position="72"/>
    </location>
</feature>
<comment type="caution">
    <text evidence="2">The sequence shown here is derived from an EMBL/GenBank/DDBJ whole genome shotgun (WGS) entry which is preliminary data.</text>
</comment>
<protein>
    <submittedName>
        <fullName evidence="2">Uncharacterized protein</fullName>
    </submittedName>
</protein>
<keyword evidence="3" id="KW-1185">Reference proteome</keyword>